<reference evidence="1" key="1">
    <citation type="submission" date="2020-05" db="EMBL/GenBank/DDBJ databases">
        <title>WGS assembly of Panicum virgatum.</title>
        <authorList>
            <person name="Lovell J.T."/>
            <person name="Jenkins J."/>
            <person name="Shu S."/>
            <person name="Juenger T.E."/>
            <person name="Schmutz J."/>
        </authorList>
    </citation>
    <scope>NUCLEOTIDE SEQUENCE</scope>
    <source>
        <strain evidence="1">AP13</strain>
    </source>
</reference>
<protein>
    <recommendedName>
        <fullName evidence="3">Reverse transcriptase</fullName>
    </recommendedName>
</protein>
<dbReference type="EMBL" id="CM029038">
    <property type="protein sequence ID" value="KAG2647916.1"/>
    <property type="molecule type" value="Genomic_DNA"/>
</dbReference>
<organism evidence="1 2">
    <name type="scientific">Panicum virgatum</name>
    <name type="common">Blackwell switchgrass</name>
    <dbReference type="NCBI Taxonomy" id="38727"/>
    <lineage>
        <taxon>Eukaryota</taxon>
        <taxon>Viridiplantae</taxon>
        <taxon>Streptophyta</taxon>
        <taxon>Embryophyta</taxon>
        <taxon>Tracheophyta</taxon>
        <taxon>Spermatophyta</taxon>
        <taxon>Magnoliopsida</taxon>
        <taxon>Liliopsida</taxon>
        <taxon>Poales</taxon>
        <taxon>Poaceae</taxon>
        <taxon>PACMAD clade</taxon>
        <taxon>Panicoideae</taxon>
        <taxon>Panicodae</taxon>
        <taxon>Paniceae</taxon>
        <taxon>Panicinae</taxon>
        <taxon>Panicum</taxon>
        <taxon>Panicum sect. Hiantes</taxon>
    </lineage>
</organism>
<dbReference type="Proteomes" id="UP000823388">
    <property type="component" value="Chromosome 1N"/>
</dbReference>
<comment type="caution">
    <text evidence="1">The sequence shown here is derived from an EMBL/GenBank/DDBJ whole genome shotgun (WGS) entry which is preliminary data.</text>
</comment>
<evidence type="ECO:0008006" key="3">
    <source>
        <dbReference type="Google" id="ProtNLM"/>
    </source>
</evidence>
<accession>A0A8T0WQ72</accession>
<dbReference type="PANTHER" id="PTHR33116">
    <property type="entry name" value="REVERSE TRANSCRIPTASE ZINC-BINDING DOMAIN-CONTAINING PROTEIN-RELATED-RELATED"/>
    <property type="match status" value="1"/>
</dbReference>
<name>A0A8T0WQ72_PANVG</name>
<dbReference type="AlphaFoldDB" id="A0A8T0WQ72"/>
<keyword evidence="2" id="KW-1185">Reference proteome</keyword>
<evidence type="ECO:0000313" key="1">
    <source>
        <dbReference type="EMBL" id="KAG2647916.1"/>
    </source>
</evidence>
<proteinExistence type="predicted"/>
<dbReference type="PANTHER" id="PTHR33116:SF78">
    <property type="entry name" value="OS12G0587133 PROTEIN"/>
    <property type="match status" value="1"/>
</dbReference>
<evidence type="ECO:0000313" key="2">
    <source>
        <dbReference type="Proteomes" id="UP000823388"/>
    </source>
</evidence>
<sequence length="284" mass="32618">MLQDCSLQAMSSLVSDHCPLLLVGNTIAKKYCGFRFEVFWPRLQRTGAKLRQWSRSKIGNVKLLLCAAKQLIGILDVVDLKAHFLGLSAVEKIRAKQQSRLTAIKEADAQSKLFFLQINGRKRKNYIRQLQTDSGQVHTHVDKEQHIFDHFSKHFGPPEARSFTLDWERLGLPRHDLSVLEEEFTEEEVHAVVMEITADKAPGPDGYIGAFYKATWKGKFLNKAGRLTVLKAVLSSIPTYFLTVFQPQKWMTKQIDKLRRGFLWKRLTRQMEDVVLCNGKRCSD</sequence>
<gene>
    <name evidence="1" type="ORF">PVAP13_1NG003446</name>
</gene>